<reference evidence="11 12" key="1">
    <citation type="submission" date="2020-08" db="EMBL/GenBank/DDBJ databases">
        <title>Genomic Encyclopedia of Type Strains, Phase IV (KMG-IV): sequencing the most valuable type-strain genomes for metagenomic binning, comparative biology and taxonomic classification.</title>
        <authorList>
            <person name="Goeker M."/>
        </authorList>
    </citation>
    <scope>NUCLEOTIDE SEQUENCE [LARGE SCALE GENOMIC DNA]</scope>
    <source>
        <strain evidence="11 12">DSM 16268</strain>
    </source>
</reference>
<evidence type="ECO:0000256" key="2">
    <source>
        <dbReference type="ARBA" id="ARBA00004236"/>
    </source>
</evidence>
<feature type="compositionally biased region" description="Pro residues" evidence="9">
    <location>
        <begin position="215"/>
        <end position="224"/>
    </location>
</feature>
<evidence type="ECO:0000256" key="4">
    <source>
        <dbReference type="ARBA" id="ARBA00022692"/>
    </source>
</evidence>
<evidence type="ECO:0000256" key="5">
    <source>
        <dbReference type="ARBA" id="ARBA00022989"/>
    </source>
</evidence>
<feature type="compositionally biased region" description="Basic and acidic residues" evidence="9">
    <location>
        <begin position="102"/>
        <end position="122"/>
    </location>
</feature>
<evidence type="ECO:0000256" key="6">
    <source>
        <dbReference type="ARBA" id="ARBA00023136"/>
    </source>
</evidence>
<dbReference type="EMBL" id="JACHOO010000012">
    <property type="protein sequence ID" value="MBB5755068.1"/>
    <property type="molecule type" value="Genomic_DNA"/>
</dbReference>
<proteinExistence type="inferred from homology"/>
<evidence type="ECO:0000313" key="11">
    <source>
        <dbReference type="EMBL" id="MBB5755068.1"/>
    </source>
</evidence>
<accession>A0A7W9FQL2</accession>
<dbReference type="PANTHER" id="PTHR38766:SF1">
    <property type="entry name" value="FLAGELLAR PROTEIN FLIO"/>
    <property type="match status" value="1"/>
</dbReference>
<keyword evidence="12" id="KW-1185">Reference proteome</keyword>
<dbReference type="InterPro" id="IPR052205">
    <property type="entry name" value="FliO/MopB"/>
</dbReference>
<keyword evidence="7" id="KW-0975">Bacterial flagellum</keyword>
<evidence type="ECO:0000313" key="12">
    <source>
        <dbReference type="Proteomes" id="UP000523821"/>
    </source>
</evidence>
<comment type="caution">
    <text evidence="11">The sequence shown here is derived from an EMBL/GenBank/DDBJ whole genome shotgun (WGS) entry which is preliminary data.</text>
</comment>
<dbReference type="AlphaFoldDB" id="A0A7W9FQL2"/>
<comment type="subcellular location">
    <subcellularLocation>
        <location evidence="1">Bacterial flagellum basal body</location>
    </subcellularLocation>
    <subcellularLocation>
        <location evidence="2">Cell membrane</location>
    </subcellularLocation>
</comment>
<protein>
    <recommendedName>
        <fullName evidence="13">Flagellar biosynthesis protein FliO</fullName>
    </recommendedName>
</protein>
<name>A0A7W9FQL2_9HYPH</name>
<feature type="compositionally biased region" description="Pro residues" evidence="9">
    <location>
        <begin position="351"/>
        <end position="362"/>
    </location>
</feature>
<keyword evidence="4 10" id="KW-0812">Transmembrane</keyword>
<organism evidence="11 12">
    <name type="scientific">Prosthecomicrobium pneumaticum</name>
    <dbReference type="NCBI Taxonomy" id="81895"/>
    <lineage>
        <taxon>Bacteria</taxon>
        <taxon>Pseudomonadati</taxon>
        <taxon>Pseudomonadota</taxon>
        <taxon>Alphaproteobacteria</taxon>
        <taxon>Hyphomicrobiales</taxon>
        <taxon>Kaistiaceae</taxon>
        <taxon>Prosthecomicrobium</taxon>
    </lineage>
</organism>
<evidence type="ECO:0000256" key="8">
    <source>
        <dbReference type="ARBA" id="ARBA00037937"/>
    </source>
</evidence>
<dbReference type="Proteomes" id="UP000523821">
    <property type="component" value="Unassembled WGS sequence"/>
</dbReference>
<dbReference type="PANTHER" id="PTHR38766">
    <property type="entry name" value="FLAGELLAR PROTEIN FLIO"/>
    <property type="match status" value="1"/>
</dbReference>
<comment type="similarity">
    <text evidence="8">Belongs to the FliO/MopB family.</text>
</comment>
<feature type="compositionally biased region" description="Pro residues" evidence="9">
    <location>
        <begin position="255"/>
        <end position="264"/>
    </location>
</feature>
<feature type="transmembrane region" description="Helical" evidence="10">
    <location>
        <begin position="15"/>
        <end position="37"/>
    </location>
</feature>
<evidence type="ECO:0000256" key="7">
    <source>
        <dbReference type="ARBA" id="ARBA00023143"/>
    </source>
</evidence>
<keyword evidence="3" id="KW-1003">Cell membrane</keyword>
<dbReference type="InterPro" id="IPR022781">
    <property type="entry name" value="Flagellar_biosynth_FliO"/>
</dbReference>
<feature type="compositionally biased region" description="Low complexity" evidence="9">
    <location>
        <begin position="322"/>
        <end position="338"/>
    </location>
</feature>
<evidence type="ECO:0008006" key="13">
    <source>
        <dbReference type="Google" id="ProtNLM"/>
    </source>
</evidence>
<evidence type="ECO:0000256" key="1">
    <source>
        <dbReference type="ARBA" id="ARBA00004117"/>
    </source>
</evidence>
<evidence type="ECO:0000256" key="9">
    <source>
        <dbReference type="SAM" id="MobiDB-lite"/>
    </source>
</evidence>
<sequence length="468" mass="50069">MREFLQPMFGDTGALIVQFVVTLAIVLVLILIAVWLIRSFSAGRLGGAGRGRQPRLSVVDALSIDGRRRLVLVRRDQTEHLILIGGPSDLVVEPGIHRVPRPRPDQTARPETGRIEPARAEPPRPAAAPTPRAPEPPRAAEPPRAPETRRPPVVAAAEIEPPPATSMPPVAPVLPEFAIEAETSGIDEPSRRRPVARPILSDEPEVEAPAAAEPQPVPAPPAPPADEEEDDRPLRGRLVPPFLLNRRARDAAAQPAPPQPPPQAEPRAAERGPRPPRPAAAEPAPLPELPVAVPVRPYRPERVVAQPAPSRAPIEPPPVVAPPVVAAPPAEEPAPQAEPARRRAPLATPTVAPPQPQPQPRPKPPEGRLSRLEPVFDDDELDDEHGLSDIPGGAIEEEPVFGARRAEPRPAAPPVQAPAPREPETVAPQPEDEPEAAPPPGEKPASPIGDLEREMARLLGEISNSRPR</sequence>
<feature type="compositionally biased region" description="Pro residues" evidence="9">
    <location>
        <begin position="160"/>
        <end position="172"/>
    </location>
</feature>
<dbReference type="RefSeq" id="WP_183858496.1">
    <property type="nucleotide sequence ID" value="NZ_JACHOO010000012.1"/>
</dbReference>
<feature type="compositionally biased region" description="Low complexity" evidence="9">
    <location>
        <begin position="279"/>
        <end position="293"/>
    </location>
</feature>
<dbReference type="Pfam" id="PF04347">
    <property type="entry name" value="FliO"/>
    <property type="match status" value="1"/>
</dbReference>
<keyword evidence="5 10" id="KW-1133">Transmembrane helix</keyword>
<keyword evidence="6 10" id="KW-0472">Membrane</keyword>
<evidence type="ECO:0000256" key="10">
    <source>
        <dbReference type="SAM" id="Phobius"/>
    </source>
</evidence>
<gene>
    <name evidence="11" type="ORF">GGQ63_004166</name>
</gene>
<feature type="region of interest" description="Disordered" evidence="9">
    <location>
        <begin position="306"/>
        <end position="468"/>
    </location>
</feature>
<evidence type="ECO:0000256" key="3">
    <source>
        <dbReference type="ARBA" id="ARBA00022475"/>
    </source>
</evidence>
<feature type="region of interest" description="Disordered" evidence="9">
    <location>
        <begin position="93"/>
        <end position="293"/>
    </location>
</feature>
<feature type="compositionally biased region" description="Pro residues" evidence="9">
    <location>
        <begin position="123"/>
        <end position="143"/>
    </location>
</feature>